<dbReference type="SMART" id="SM00882">
    <property type="entry name" value="CoA_trans"/>
    <property type="match status" value="1"/>
</dbReference>
<dbReference type="Pfam" id="PF01144">
    <property type="entry name" value="CoA_trans"/>
    <property type="match status" value="1"/>
</dbReference>
<evidence type="ECO:0000256" key="4">
    <source>
        <dbReference type="PIRSR" id="PIRSR000858-1"/>
    </source>
</evidence>
<dbReference type="GO" id="GO:0046952">
    <property type="term" value="P:ketone body catabolic process"/>
    <property type="evidence" value="ECO:0007669"/>
    <property type="project" value="InterPro"/>
</dbReference>
<dbReference type="RefSeq" id="WP_127489197.1">
    <property type="nucleotide sequence ID" value="NZ_CP022572.1"/>
</dbReference>
<evidence type="ECO:0000313" key="6">
    <source>
        <dbReference type="Proteomes" id="UP000282892"/>
    </source>
</evidence>
<dbReference type="InterPro" id="IPR004165">
    <property type="entry name" value="CoA_trans_fam_I"/>
</dbReference>
<dbReference type="Proteomes" id="UP000282892">
    <property type="component" value="Chromosome"/>
</dbReference>
<gene>
    <name evidence="5" type="ORF">CHR53_26275</name>
</gene>
<dbReference type="AlphaFoldDB" id="A0A3Q9QZT8"/>
<proteinExistence type="inferred from homology"/>
<dbReference type="PANTHER" id="PTHR43293:SF1">
    <property type="entry name" value="ACETATE COA-TRANSFERASE YDIF"/>
    <property type="match status" value="1"/>
</dbReference>
<dbReference type="Gene3D" id="3.40.1080.10">
    <property type="entry name" value="Glutaconate Coenzyme A-transferase"/>
    <property type="match status" value="2"/>
</dbReference>
<dbReference type="PIRSF" id="PIRSF000858">
    <property type="entry name" value="SCOT-t"/>
    <property type="match status" value="1"/>
</dbReference>
<feature type="active site" description="5-glutamyl coenzyme A thioester intermediate" evidence="4">
    <location>
        <position position="326"/>
    </location>
</feature>
<dbReference type="InterPro" id="IPR014388">
    <property type="entry name" value="3-oxoacid_CoA-transferase"/>
</dbReference>
<dbReference type="InterPro" id="IPR037171">
    <property type="entry name" value="NagB/RpiA_transferase-like"/>
</dbReference>
<dbReference type="OrthoDB" id="9805230at2"/>
<evidence type="ECO:0000256" key="3">
    <source>
        <dbReference type="PIRNR" id="PIRNR000858"/>
    </source>
</evidence>
<dbReference type="KEGG" id="nmk:CHR53_26275"/>
<comment type="similarity">
    <text evidence="1 3">Belongs to the 3-oxoacid CoA-transferase family.</text>
</comment>
<dbReference type="EMBL" id="CP022572">
    <property type="protein sequence ID" value="AZU64453.1"/>
    <property type="molecule type" value="Genomic_DNA"/>
</dbReference>
<protein>
    <submittedName>
        <fullName evidence="5">Acyl CoA:acetate/3-ketoacid CoA transferase</fullName>
    </submittedName>
</protein>
<keyword evidence="6" id="KW-1185">Reference proteome</keyword>
<dbReference type="PANTHER" id="PTHR43293">
    <property type="entry name" value="ACETATE COA-TRANSFERASE YDIF"/>
    <property type="match status" value="1"/>
</dbReference>
<accession>A0A3Q9QZT8</accession>
<evidence type="ECO:0000313" key="5">
    <source>
        <dbReference type="EMBL" id="AZU64453.1"/>
    </source>
</evidence>
<evidence type="ECO:0000256" key="2">
    <source>
        <dbReference type="ARBA" id="ARBA00022679"/>
    </source>
</evidence>
<sequence>MAVFLNPEEIARNIQDGSTIALVGFGGMGQCDSILKGIRESFLRTGHPRDLTVYHAAGQSDKSNGIEYIAEEGLLRRVIGGHWGLAPKMKRLIEENKIEAYCFPQGQLTHLFRTMASGLPGQLSRIGLGTFVDPRKDGGKFNERTKEKEDLVKLVTIEDEEYLFYKSIPIDYVFIRGTTIDEGGNMTTEEEALKLEVLSAAQAVRANGGNVVAQVKYLASSGTLHPKDVTVPGYLIDFINMAKLPEINHRQIPSAAYNPVFSGNARGPSQNLELLPLSIRKIIGRRAVHEMPASAVANIGIGIPGDVIGPILHEEHLESNVVLTLESGVIGGLPLGENQFGIAHNADAILDHEYLFDYYHGTGVDIAFMGAAEVDINGNVNVSKFGNRIAGCGGFIDITQPAKKVVFCTTFTGGGLDAVIENCQLRIIREGTIKKFVKDVSQITFSGEYASDHHQQIIYVTERAVFELSQEGLILKEIAPGIDLMKDVLAHMEFTPIVDENLKPMDLRIFSKKSMELQAL</sequence>
<reference evidence="5 6" key="1">
    <citation type="submission" date="2017-07" db="EMBL/GenBank/DDBJ databases">
        <title>The complete genome sequence of Bacillus mesonae strain H20-5, an efficient strain improving plant abiotic stress resistance.</title>
        <authorList>
            <person name="Kim S.Y."/>
            <person name="Song H."/>
            <person name="Sang M.K."/>
            <person name="Weon H.-Y."/>
            <person name="Song J."/>
        </authorList>
    </citation>
    <scope>NUCLEOTIDE SEQUENCE [LARGE SCALE GENOMIC DNA]</scope>
    <source>
        <strain evidence="5 6">H20-5</strain>
    </source>
</reference>
<dbReference type="SUPFAM" id="SSF100950">
    <property type="entry name" value="NagB/RpiA/CoA transferase-like"/>
    <property type="match status" value="2"/>
</dbReference>
<evidence type="ECO:0000256" key="1">
    <source>
        <dbReference type="ARBA" id="ARBA00007154"/>
    </source>
</evidence>
<dbReference type="GO" id="GO:0008410">
    <property type="term" value="F:CoA-transferase activity"/>
    <property type="evidence" value="ECO:0007669"/>
    <property type="project" value="InterPro"/>
</dbReference>
<organism evidence="5 6">
    <name type="scientific">Neobacillus mesonae</name>
    <dbReference type="NCBI Taxonomy" id="1193713"/>
    <lineage>
        <taxon>Bacteria</taxon>
        <taxon>Bacillati</taxon>
        <taxon>Bacillota</taxon>
        <taxon>Bacilli</taxon>
        <taxon>Bacillales</taxon>
        <taxon>Bacillaceae</taxon>
        <taxon>Neobacillus</taxon>
    </lineage>
</organism>
<keyword evidence="2 3" id="KW-0808">Transferase</keyword>
<name>A0A3Q9QZT8_9BACI</name>